<dbReference type="Gene3D" id="2.60.60.30">
    <property type="entry name" value="sav2460 like domains"/>
    <property type="match status" value="2"/>
</dbReference>
<proteinExistence type="predicted"/>
<dbReference type="PANTHER" id="PTHR32097">
    <property type="entry name" value="CAMP-BINDING PROTEIN 1-RELATED"/>
    <property type="match status" value="1"/>
</dbReference>
<gene>
    <name evidence="3" type="ORF">BC351_18285</name>
</gene>
<accession>A0A1V4HQF1</accession>
<sequence length="419" mass="45649">MHISLIKGQKADLTKTNPGLSAIGVGIGWQAPAHVELDTSAFLLGANGKVDHDDQLIFYNNPTKSGVKFINQPSSGQDQKQFAIQFSEVPGNVEKIAITLTIYDGEKLKQQFSQVHQAYLRIYNQGTGQDILRYELGNQFSVETAIVVGELYRYGSEWKFSAIGSGFSGGLKALCGNFGIEVKDEPTASPTANPVPPPAPKPSAPPAAPSAPPLIPPAPINLNKIELKKKGDRISLEKKTGGRLGEILINLNWNQKKATGFFGKSKGIDLDLACLYELKNGQKGVIQALGNQFGALNREPYIALDGDDRTGSVTTGENIRINGNKLAEFERILVFTFIYEGATTWSEADGVVSIKQDGGPDIEVKLNEHDNRQGMCAIALIRNQNNETFSIERLVQYFSGHKQLDEAFGWGMRWVAGSK</sequence>
<dbReference type="EMBL" id="MBTG01000004">
    <property type="protein sequence ID" value="OPH60440.1"/>
    <property type="molecule type" value="Genomic_DNA"/>
</dbReference>
<feature type="region of interest" description="Disordered" evidence="1">
    <location>
        <begin position="185"/>
        <end position="216"/>
    </location>
</feature>
<comment type="caution">
    <text evidence="3">The sequence shown here is derived from an EMBL/GenBank/DDBJ whole genome shotgun (WGS) entry which is preliminary data.</text>
</comment>
<dbReference type="InterPro" id="IPR003325">
    <property type="entry name" value="TerD"/>
</dbReference>
<evidence type="ECO:0000259" key="2">
    <source>
        <dbReference type="Pfam" id="PF02342"/>
    </source>
</evidence>
<feature type="compositionally biased region" description="Pro residues" evidence="1">
    <location>
        <begin position="193"/>
        <end position="216"/>
    </location>
</feature>
<dbReference type="PIRSF" id="PIRSF037118">
    <property type="entry name" value="Tellurite_resistance_TerA"/>
    <property type="match status" value="1"/>
</dbReference>
<feature type="domain" description="TerD" evidence="2">
    <location>
        <begin position="1"/>
        <end position="178"/>
    </location>
</feature>
<reference evidence="4" key="1">
    <citation type="submission" date="2016-07" db="EMBL/GenBank/DDBJ databases">
        <authorList>
            <person name="Florea S."/>
            <person name="Webb J.S."/>
            <person name="Jaromczyk J."/>
            <person name="Schardl C.L."/>
        </authorList>
    </citation>
    <scope>NUCLEOTIDE SEQUENCE [LARGE SCALE GENOMIC DNA]</scope>
    <source>
        <strain evidence="4">CY1</strain>
    </source>
</reference>
<dbReference type="OrthoDB" id="179721at2"/>
<dbReference type="InterPro" id="IPR017115">
    <property type="entry name" value="Tellurite_resistance_TerA"/>
</dbReference>
<dbReference type="RefSeq" id="WP_079409897.1">
    <property type="nucleotide sequence ID" value="NZ_MBTG01000004.1"/>
</dbReference>
<organism evidence="3 4">
    <name type="scientific">Paenibacillus ferrarius</name>
    <dbReference type="NCBI Taxonomy" id="1469647"/>
    <lineage>
        <taxon>Bacteria</taxon>
        <taxon>Bacillati</taxon>
        <taxon>Bacillota</taxon>
        <taxon>Bacilli</taxon>
        <taxon>Bacillales</taxon>
        <taxon>Paenibacillaceae</taxon>
        <taxon>Paenibacillus</taxon>
    </lineage>
</organism>
<keyword evidence="4" id="KW-1185">Reference proteome</keyword>
<evidence type="ECO:0000313" key="3">
    <source>
        <dbReference type="EMBL" id="OPH60440.1"/>
    </source>
</evidence>
<dbReference type="STRING" id="1469647.BC351_18285"/>
<name>A0A1V4HQF1_9BACL</name>
<dbReference type="CDD" id="cd06974">
    <property type="entry name" value="TerD_like"/>
    <property type="match status" value="2"/>
</dbReference>
<dbReference type="AlphaFoldDB" id="A0A1V4HQF1"/>
<dbReference type="PANTHER" id="PTHR32097:SF15">
    <property type="entry name" value="STRESS RESPONSE PROTEIN SCP2"/>
    <property type="match status" value="1"/>
</dbReference>
<protein>
    <submittedName>
        <fullName evidence="3">Tellurium resistance protein TerA</fullName>
    </submittedName>
</protein>
<evidence type="ECO:0000256" key="1">
    <source>
        <dbReference type="SAM" id="MobiDB-lite"/>
    </source>
</evidence>
<dbReference type="Pfam" id="PF02342">
    <property type="entry name" value="TerD"/>
    <property type="match status" value="1"/>
</dbReference>
<evidence type="ECO:0000313" key="4">
    <source>
        <dbReference type="Proteomes" id="UP000190626"/>
    </source>
</evidence>
<dbReference type="Proteomes" id="UP000190626">
    <property type="component" value="Unassembled WGS sequence"/>
</dbReference>
<dbReference type="InterPro" id="IPR051324">
    <property type="entry name" value="Stress/Tellurium_Resist"/>
</dbReference>